<dbReference type="CDD" id="cd05289">
    <property type="entry name" value="MDR_like_2"/>
    <property type="match status" value="1"/>
</dbReference>
<sequence>MKAFILEAYSRKGTLRQAEVAEPVVGADDVLVQVHATAVNVLDAKIKTGEFKLVLPYRLPQIMGNDVAGVVVRVGPGVRRFKVGDEVYARPGKDRIGTFAEYIAMNESDVALKPATLNMEEAASIPLVGLTAWQALVEKAGLKKGQKVFIQAGAGGVGTFAIQLAKHLGATVATTASGANIEMVKRLGADIVIDYKNEDFEDVLRDYDVVLNSQDAATLEKSLRVLKPGGKLISISGPPDPDFAVQLGLPWFVKMVMMVLSHGARKKAKKLGVGYSFLFMRAEGKQLGQIASLIDAGAIRPVIDRVFPFADTNAALDYVEAGRAKGKVVIKVK</sequence>
<dbReference type="RefSeq" id="WP_167221873.1">
    <property type="nucleotide sequence ID" value="NZ_VUYU01000002.1"/>
</dbReference>
<dbReference type="Pfam" id="PF13602">
    <property type="entry name" value="ADH_zinc_N_2"/>
    <property type="match status" value="1"/>
</dbReference>
<dbReference type="Gene3D" id="3.40.50.720">
    <property type="entry name" value="NAD(P)-binding Rossmann-like Domain"/>
    <property type="match status" value="1"/>
</dbReference>
<protein>
    <submittedName>
        <fullName evidence="2">NADP-dependent oxidoreductase</fullName>
    </submittedName>
</protein>
<dbReference type="InterPro" id="IPR050700">
    <property type="entry name" value="YIM1/Zinc_Alcohol_DH_Fams"/>
</dbReference>
<dbReference type="EMBL" id="VUYU01000002">
    <property type="protein sequence ID" value="NHZ32793.1"/>
    <property type="molecule type" value="Genomic_DNA"/>
</dbReference>
<dbReference type="Pfam" id="PF08240">
    <property type="entry name" value="ADH_N"/>
    <property type="match status" value="1"/>
</dbReference>
<dbReference type="PANTHER" id="PTHR11695">
    <property type="entry name" value="ALCOHOL DEHYDROGENASE RELATED"/>
    <property type="match status" value="1"/>
</dbReference>
<dbReference type="InterPro" id="IPR013154">
    <property type="entry name" value="ADH-like_N"/>
</dbReference>
<dbReference type="SUPFAM" id="SSF51735">
    <property type="entry name" value="NAD(P)-binding Rossmann-fold domains"/>
    <property type="match status" value="1"/>
</dbReference>
<dbReference type="InterPro" id="IPR036291">
    <property type="entry name" value="NAD(P)-bd_dom_sf"/>
</dbReference>
<dbReference type="Proteomes" id="UP000785613">
    <property type="component" value="Unassembled WGS sequence"/>
</dbReference>
<reference evidence="2 3" key="1">
    <citation type="submission" date="2019-09" db="EMBL/GenBank/DDBJ databases">
        <title>Taxonomy of Antarctic Massilia spp.: description of Massilia rubra sp. nov., Massilia aquatica sp. nov., Massilia mucilaginosa sp. nov., Massilia frigida sp. nov. isolated from streams, lakes and regoliths.</title>
        <authorList>
            <person name="Holochova P."/>
            <person name="Sedlacek I."/>
            <person name="Kralova S."/>
            <person name="Maslanova I."/>
            <person name="Busse H.-J."/>
            <person name="Stankova E."/>
            <person name="Vrbovska V."/>
            <person name="Kovarovic V."/>
            <person name="Bartak M."/>
            <person name="Svec P."/>
            <person name="Pantucek R."/>
        </authorList>
    </citation>
    <scope>NUCLEOTIDE SEQUENCE [LARGE SCALE GENOMIC DNA]</scope>
    <source>
        <strain evidence="2 3">CCM 8692</strain>
    </source>
</reference>
<dbReference type="Gene3D" id="3.90.180.10">
    <property type="entry name" value="Medium-chain alcohol dehydrogenases, catalytic domain"/>
    <property type="match status" value="1"/>
</dbReference>
<keyword evidence="3" id="KW-1185">Reference proteome</keyword>
<accession>A0ABX0LJE3</accession>
<comment type="caution">
    <text evidence="2">The sequence shown here is derived from an EMBL/GenBank/DDBJ whole genome shotgun (WGS) entry which is preliminary data.</text>
</comment>
<evidence type="ECO:0000259" key="1">
    <source>
        <dbReference type="SMART" id="SM00829"/>
    </source>
</evidence>
<dbReference type="PANTHER" id="PTHR11695:SF294">
    <property type="entry name" value="RETICULON-4-INTERACTING PROTEIN 1, MITOCHONDRIAL"/>
    <property type="match status" value="1"/>
</dbReference>
<name>A0ABX0LJE3_9BURK</name>
<feature type="domain" description="Enoyl reductase (ER)" evidence="1">
    <location>
        <begin position="13"/>
        <end position="330"/>
    </location>
</feature>
<gene>
    <name evidence="2" type="ORF">F0185_04215</name>
</gene>
<evidence type="ECO:0000313" key="3">
    <source>
        <dbReference type="Proteomes" id="UP000785613"/>
    </source>
</evidence>
<dbReference type="SUPFAM" id="SSF50129">
    <property type="entry name" value="GroES-like"/>
    <property type="match status" value="1"/>
</dbReference>
<dbReference type="InterPro" id="IPR020843">
    <property type="entry name" value="ER"/>
</dbReference>
<evidence type="ECO:0000313" key="2">
    <source>
        <dbReference type="EMBL" id="NHZ32793.1"/>
    </source>
</evidence>
<dbReference type="InterPro" id="IPR011032">
    <property type="entry name" value="GroES-like_sf"/>
</dbReference>
<proteinExistence type="predicted"/>
<organism evidence="2 3">
    <name type="scientific">Massilia rubra</name>
    <dbReference type="NCBI Taxonomy" id="2607910"/>
    <lineage>
        <taxon>Bacteria</taxon>
        <taxon>Pseudomonadati</taxon>
        <taxon>Pseudomonadota</taxon>
        <taxon>Betaproteobacteria</taxon>
        <taxon>Burkholderiales</taxon>
        <taxon>Oxalobacteraceae</taxon>
        <taxon>Telluria group</taxon>
        <taxon>Massilia</taxon>
    </lineage>
</organism>
<dbReference type="SMART" id="SM00829">
    <property type="entry name" value="PKS_ER"/>
    <property type="match status" value="1"/>
</dbReference>